<reference evidence="2 3" key="1">
    <citation type="submission" date="2022-04" db="EMBL/GenBank/DDBJ databases">
        <title>Positive selection, recombination, and allopatry shape intraspecific diversity of widespread and dominant cyanobacteria.</title>
        <authorList>
            <person name="Wei J."/>
            <person name="Shu W."/>
            <person name="Hu C."/>
        </authorList>
    </citation>
    <scope>NUCLEOTIDE SEQUENCE [LARGE SCALE GENOMIC DNA]</scope>
    <source>
        <strain evidence="2 3">AS-A4</strain>
    </source>
</reference>
<protein>
    <submittedName>
        <fullName evidence="2">Uncharacterized protein</fullName>
    </submittedName>
</protein>
<accession>A0ABV0KE46</accession>
<evidence type="ECO:0000313" key="2">
    <source>
        <dbReference type="EMBL" id="MEP1057455.1"/>
    </source>
</evidence>
<name>A0ABV0KE46_9CYAN</name>
<keyword evidence="1" id="KW-0812">Transmembrane</keyword>
<keyword evidence="1" id="KW-1133">Transmembrane helix</keyword>
<keyword evidence="3" id="KW-1185">Reference proteome</keyword>
<sequence>MSGTLPTSTRRCESNRHLSWLPYMNYRGLQASARLLAPIAPVSFLVTAFLLASYTSTTPAQAQSPQNLSVITVGQRFSPNPLEVKGVAGGDTPVKDVVKVAKTPTGECVGNANVKPNHTVELTDFFESLRLVVQSADDTALTIQGPGGIWCNDDYQGKNPGVTGEWLPGTYKIWVSSYAKGRAPAYVLRITEKR</sequence>
<gene>
    <name evidence="2" type="ORF">NDI38_03335</name>
</gene>
<keyword evidence="1" id="KW-0472">Membrane</keyword>
<dbReference type="EMBL" id="JAMPLM010000002">
    <property type="protein sequence ID" value="MEP1057455.1"/>
    <property type="molecule type" value="Genomic_DNA"/>
</dbReference>
<evidence type="ECO:0000256" key="1">
    <source>
        <dbReference type="SAM" id="Phobius"/>
    </source>
</evidence>
<organism evidence="2 3">
    <name type="scientific">Stenomitos frigidus AS-A4</name>
    <dbReference type="NCBI Taxonomy" id="2933935"/>
    <lineage>
        <taxon>Bacteria</taxon>
        <taxon>Bacillati</taxon>
        <taxon>Cyanobacteriota</taxon>
        <taxon>Cyanophyceae</taxon>
        <taxon>Leptolyngbyales</taxon>
        <taxon>Leptolyngbyaceae</taxon>
        <taxon>Stenomitos</taxon>
    </lineage>
</organism>
<feature type="transmembrane region" description="Helical" evidence="1">
    <location>
        <begin position="35"/>
        <end position="54"/>
    </location>
</feature>
<dbReference type="Proteomes" id="UP001476950">
    <property type="component" value="Unassembled WGS sequence"/>
</dbReference>
<dbReference type="RefSeq" id="WP_190450414.1">
    <property type="nucleotide sequence ID" value="NZ_JAMPLM010000002.1"/>
</dbReference>
<proteinExistence type="predicted"/>
<evidence type="ECO:0000313" key="3">
    <source>
        <dbReference type="Proteomes" id="UP001476950"/>
    </source>
</evidence>
<comment type="caution">
    <text evidence="2">The sequence shown here is derived from an EMBL/GenBank/DDBJ whole genome shotgun (WGS) entry which is preliminary data.</text>
</comment>